<organism evidence="1 2">
    <name type="scientific">Pseudonocardia kunmingensis</name>
    <dbReference type="NCBI Taxonomy" id="630975"/>
    <lineage>
        <taxon>Bacteria</taxon>
        <taxon>Bacillati</taxon>
        <taxon>Actinomycetota</taxon>
        <taxon>Actinomycetes</taxon>
        <taxon>Pseudonocardiales</taxon>
        <taxon>Pseudonocardiaceae</taxon>
        <taxon>Pseudonocardia</taxon>
    </lineage>
</organism>
<dbReference type="EMBL" id="VFPA01000003">
    <property type="protein sequence ID" value="TQM09956.1"/>
    <property type="molecule type" value="Genomic_DNA"/>
</dbReference>
<protein>
    <recommendedName>
        <fullName evidence="3">PIN domain-containing protein</fullName>
    </recommendedName>
</protein>
<evidence type="ECO:0000313" key="2">
    <source>
        <dbReference type="Proteomes" id="UP000315677"/>
    </source>
</evidence>
<dbReference type="Proteomes" id="UP000315677">
    <property type="component" value="Unassembled WGS sequence"/>
</dbReference>
<name>A0A543DKU7_9PSEU</name>
<evidence type="ECO:0000313" key="1">
    <source>
        <dbReference type="EMBL" id="TQM09956.1"/>
    </source>
</evidence>
<dbReference type="AlphaFoldDB" id="A0A543DKU7"/>
<proteinExistence type="predicted"/>
<dbReference type="RefSeq" id="WP_246106796.1">
    <property type="nucleotide sequence ID" value="NZ_VFPA01000003.1"/>
</dbReference>
<gene>
    <name evidence="1" type="ORF">FB558_5734</name>
</gene>
<accession>A0A543DKU7</accession>
<sequence length="100" mass="11284">MAFVVVYDANVLYPNTLRDLLIRISQAGLVQAKWTNQILDEVFTDIYQNRPDLDPAALARTRQLMLRAVRDCLVLGYEPLIVLGRLDRDGLVESVAALRA</sequence>
<comment type="caution">
    <text evidence="1">The sequence shown here is derived from an EMBL/GenBank/DDBJ whole genome shotgun (WGS) entry which is preliminary data.</text>
</comment>
<reference evidence="1 2" key="1">
    <citation type="submission" date="2019-06" db="EMBL/GenBank/DDBJ databases">
        <title>Sequencing the genomes of 1000 actinobacteria strains.</title>
        <authorList>
            <person name="Klenk H.-P."/>
        </authorList>
    </citation>
    <scope>NUCLEOTIDE SEQUENCE [LARGE SCALE GENOMIC DNA]</scope>
    <source>
        <strain evidence="1 2">DSM 45301</strain>
    </source>
</reference>
<evidence type="ECO:0008006" key="3">
    <source>
        <dbReference type="Google" id="ProtNLM"/>
    </source>
</evidence>
<keyword evidence="2" id="KW-1185">Reference proteome</keyword>